<dbReference type="Proteomes" id="UP000294564">
    <property type="component" value="Unassembled WGS sequence"/>
</dbReference>
<keyword evidence="6" id="KW-0812">Transmembrane</keyword>
<keyword evidence="4" id="KW-1003">Cell membrane</keyword>
<dbReference type="SUPFAM" id="SSF74653">
    <property type="entry name" value="TolA/TonB C-terminal domain"/>
    <property type="match status" value="1"/>
</dbReference>
<evidence type="ECO:0000256" key="1">
    <source>
        <dbReference type="ARBA" id="ARBA00004383"/>
    </source>
</evidence>
<dbReference type="PANTHER" id="PTHR33446:SF2">
    <property type="entry name" value="PROTEIN TONB"/>
    <property type="match status" value="1"/>
</dbReference>
<dbReference type="InterPro" id="IPR006260">
    <property type="entry name" value="TonB/TolA_C"/>
</dbReference>
<dbReference type="GO" id="GO:0031992">
    <property type="term" value="F:energy transducer activity"/>
    <property type="evidence" value="ECO:0007669"/>
    <property type="project" value="TreeGrafter"/>
</dbReference>
<evidence type="ECO:0000256" key="2">
    <source>
        <dbReference type="ARBA" id="ARBA00006555"/>
    </source>
</evidence>
<reference evidence="12 13" key="1">
    <citation type="submission" date="2019-03" db="EMBL/GenBank/DDBJ databases">
        <title>Genomic Encyclopedia of Type Strains, Phase IV (KMG-IV): sequencing the most valuable type-strain genomes for metagenomic binning, comparative biology and taxonomic classification.</title>
        <authorList>
            <person name="Goeker M."/>
        </authorList>
    </citation>
    <scope>NUCLEOTIDE SEQUENCE [LARGE SCALE GENOMIC DNA]</scope>
    <source>
        <strain evidence="12 13">DSM 14836</strain>
    </source>
</reference>
<dbReference type="AlphaFoldDB" id="A0A4R2NMQ6"/>
<dbReference type="OrthoDB" id="1039448at2"/>
<evidence type="ECO:0000256" key="6">
    <source>
        <dbReference type="ARBA" id="ARBA00022692"/>
    </source>
</evidence>
<evidence type="ECO:0000259" key="11">
    <source>
        <dbReference type="PROSITE" id="PS52015"/>
    </source>
</evidence>
<dbReference type="InterPro" id="IPR037682">
    <property type="entry name" value="TonB_C"/>
</dbReference>
<evidence type="ECO:0000256" key="3">
    <source>
        <dbReference type="ARBA" id="ARBA00022448"/>
    </source>
</evidence>
<proteinExistence type="inferred from homology"/>
<feature type="signal peptide" evidence="10">
    <location>
        <begin position="1"/>
        <end position="21"/>
    </location>
</feature>
<comment type="caution">
    <text evidence="12">The sequence shown here is derived from an EMBL/GenBank/DDBJ whole genome shotgun (WGS) entry which is preliminary data.</text>
</comment>
<dbReference type="Pfam" id="PF03544">
    <property type="entry name" value="TonB_C"/>
    <property type="match status" value="1"/>
</dbReference>
<dbReference type="EMBL" id="SLXM01000011">
    <property type="protein sequence ID" value="TCP22585.1"/>
    <property type="molecule type" value="Genomic_DNA"/>
</dbReference>
<keyword evidence="8" id="KW-1133">Transmembrane helix</keyword>
<evidence type="ECO:0000256" key="8">
    <source>
        <dbReference type="ARBA" id="ARBA00022989"/>
    </source>
</evidence>
<dbReference type="GO" id="GO:0055085">
    <property type="term" value="P:transmembrane transport"/>
    <property type="evidence" value="ECO:0007669"/>
    <property type="project" value="InterPro"/>
</dbReference>
<feature type="domain" description="TonB C-terminal" evidence="11">
    <location>
        <begin position="134"/>
        <end position="225"/>
    </location>
</feature>
<accession>A0A4R2NMQ6</accession>
<evidence type="ECO:0000256" key="9">
    <source>
        <dbReference type="ARBA" id="ARBA00023136"/>
    </source>
</evidence>
<comment type="subcellular location">
    <subcellularLocation>
        <location evidence="1">Cell inner membrane</location>
        <topology evidence="1">Single-pass membrane protein</topology>
        <orientation evidence="1">Periplasmic side</orientation>
    </subcellularLocation>
</comment>
<evidence type="ECO:0000256" key="4">
    <source>
        <dbReference type="ARBA" id="ARBA00022475"/>
    </source>
</evidence>
<keyword evidence="3" id="KW-0813">Transport</keyword>
<keyword evidence="7" id="KW-0653">Protein transport</keyword>
<dbReference type="PROSITE" id="PS52015">
    <property type="entry name" value="TONB_CTD"/>
    <property type="match status" value="1"/>
</dbReference>
<dbReference type="PANTHER" id="PTHR33446">
    <property type="entry name" value="PROTEIN TONB-RELATED"/>
    <property type="match status" value="1"/>
</dbReference>
<dbReference type="RefSeq" id="WP_132795789.1">
    <property type="nucleotide sequence ID" value="NZ_SLXM01000011.1"/>
</dbReference>
<feature type="chain" id="PRO_5021029865" evidence="10">
    <location>
        <begin position="22"/>
        <end position="225"/>
    </location>
</feature>
<dbReference type="GO" id="GO:0098797">
    <property type="term" value="C:plasma membrane protein complex"/>
    <property type="evidence" value="ECO:0007669"/>
    <property type="project" value="TreeGrafter"/>
</dbReference>
<dbReference type="GO" id="GO:0015031">
    <property type="term" value="P:protein transport"/>
    <property type="evidence" value="ECO:0007669"/>
    <property type="project" value="UniProtKB-KW"/>
</dbReference>
<name>A0A4R2NMQ6_9FLAO</name>
<dbReference type="NCBIfam" id="TIGR01352">
    <property type="entry name" value="tonB_Cterm"/>
    <property type="match status" value="1"/>
</dbReference>
<evidence type="ECO:0000313" key="12">
    <source>
        <dbReference type="EMBL" id="TCP22585.1"/>
    </source>
</evidence>
<keyword evidence="9" id="KW-0472">Membrane</keyword>
<sequence length="225" mass="25320">MKNFFLLSLTVLLLLSTTAISQTNKQCDTPNNEASLDLNTISKCAIEKDKDNSNNVILNVAAKKTRKRIVRKREKVTSLDGNTKDLNTDVTESQLEIKNDIVTKRMEAEVVLFNIVENVPLFPDCEKNSNSSIDCFNNQFSNHFANTFDPERASEEGVTGRVFIQFTIDTKGQVIDLLVKARKKDNLLESEIKRVISKLPNFSPGRHKGLPVNVKYSLPINFSAE</sequence>
<evidence type="ECO:0000313" key="13">
    <source>
        <dbReference type="Proteomes" id="UP000294564"/>
    </source>
</evidence>
<dbReference type="InterPro" id="IPR051045">
    <property type="entry name" value="TonB-dependent_transducer"/>
</dbReference>
<evidence type="ECO:0000256" key="5">
    <source>
        <dbReference type="ARBA" id="ARBA00022519"/>
    </source>
</evidence>
<keyword evidence="10" id="KW-0732">Signal</keyword>
<gene>
    <name evidence="12" type="ORF">EV195_11113</name>
</gene>
<comment type="similarity">
    <text evidence="2">Belongs to the TonB family.</text>
</comment>
<organism evidence="12 13">
    <name type="scientific">Tenacibaculum skagerrakense</name>
    <dbReference type="NCBI Taxonomy" id="186571"/>
    <lineage>
        <taxon>Bacteria</taxon>
        <taxon>Pseudomonadati</taxon>
        <taxon>Bacteroidota</taxon>
        <taxon>Flavobacteriia</taxon>
        <taxon>Flavobacteriales</taxon>
        <taxon>Flavobacteriaceae</taxon>
        <taxon>Tenacibaculum</taxon>
    </lineage>
</organism>
<protein>
    <submittedName>
        <fullName evidence="12">TonB family protein</fullName>
    </submittedName>
</protein>
<evidence type="ECO:0000256" key="10">
    <source>
        <dbReference type="SAM" id="SignalP"/>
    </source>
</evidence>
<keyword evidence="5" id="KW-0997">Cell inner membrane</keyword>
<keyword evidence="13" id="KW-1185">Reference proteome</keyword>
<dbReference type="Gene3D" id="3.30.1150.10">
    <property type="match status" value="1"/>
</dbReference>
<evidence type="ECO:0000256" key="7">
    <source>
        <dbReference type="ARBA" id="ARBA00022927"/>
    </source>
</evidence>